<dbReference type="GO" id="GO:0015386">
    <property type="term" value="F:potassium:proton antiporter activity"/>
    <property type="evidence" value="ECO:0007669"/>
    <property type="project" value="TreeGrafter"/>
</dbReference>
<protein>
    <submittedName>
        <fullName evidence="5">Calcium:proton antiporter</fullName>
    </submittedName>
</protein>
<keyword evidence="3" id="KW-1133">Transmembrane helix</keyword>
<evidence type="ECO:0000313" key="5">
    <source>
        <dbReference type="EMBL" id="APG05481.1"/>
    </source>
</evidence>
<proteinExistence type="predicted"/>
<keyword evidence="4" id="KW-0472">Membrane</keyword>
<dbReference type="STRING" id="1440763.BJI69_17265"/>
<keyword evidence="2" id="KW-0812">Transmembrane</keyword>
<name>A0A0G9H3M6_9GAMM</name>
<dbReference type="EMBL" id="CP017480">
    <property type="protein sequence ID" value="APG05481.1"/>
    <property type="molecule type" value="Genomic_DNA"/>
</dbReference>
<dbReference type="PANTHER" id="PTHR37958">
    <property type="entry name" value="SODIUM-POTASSIUM/PROTON ANTIPORTER CHAA"/>
    <property type="match status" value="1"/>
</dbReference>
<dbReference type="PATRIC" id="fig|1440763.5.peg.3932"/>
<dbReference type="AlphaFoldDB" id="A0A0G9H3M6"/>
<evidence type="ECO:0000256" key="2">
    <source>
        <dbReference type="ARBA" id="ARBA00022692"/>
    </source>
</evidence>
<dbReference type="KEGG" id="lrz:BJI69_17265"/>
<dbReference type="GO" id="GO:0005886">
    <property type="term" value="C:plasma membrane"/>
    <property type="evidence" value="ECO:0007669"/>
    <property type="project" value="TreeGrafter"/>
</dbReference>
<accession>A0A0G9H3M6</accession>
<evidence type="ECO:0000256" key="3">
    <source>
        <dbReference type="ARBA" id="ARBA00022989"/>
    </source>
</evidence>
<comment type="subcellular location">
    <subcellularLocation>
        <location evidence="1">Membrane</location>
        <topology evidence="1">Multi-pass membrane protein</topology>
    </subcellularLocation>
</comment>
<dbReference type="InterPro" id="IPR004837">
    <property type="entry name" value="NaCa_Exmemb"/>
</dbReference>
<dbReference type="InterPro" id="IPR052946">
    <property type="entry name" value="Alkaline_pH_Ca-Antiporter"/>
</dbReference>
<dbReference type="Pfam" id="PF01699">
    <property type="entry name" value="Na_Ca_ex"/>
    <property type="match status" value="2"/>
</dbReference>
<dbReference type="OrthoDB" id="9787814at2"/>
<reference evidence="6" key="1">
    <citation type="submission" date="2016-09" db="EMBL/GenBank/DDBJ databases">
        <authorList>
            <person name="Lysoe E."/>
        </authorList>
    </citation>
    <scope>NUCLEOTIDE SEQUENCE [LARGE SCALE GENOMIC DNA]</scope>
    <source>
        <strain evidence="6">LJ96T</strain>
    </source>
</reference>
<dbReference type="GO" id="GO:0015385">
    <property type="term" value="F:sodium:proton antiporter activity"/>
    <property type="evidence" value="ECO:0007669"/>
    <property type="project" value="TreeGrafter"/>
</dbReference>
<dbReference type="Gene3D" id="1.20.1420.30">
    <property type="entry name" value="NCX, central ion-binding region"/>
    <property type="match status" value="1"/>
</dbReference>
<dbReference type="Proteomes" id="UP000182987">
    <property type="component" value="Chromosome"/>
</dbReference>
<evidence type="ECO:0000256" key="4">
    <source>
        <dbReference type="ARBA" id="ARBA00023136"/>
    </source>
</evidence>
<keyword evidence="6" id="KW-1185">Reference proteome</keyword>
<gene>
    <name evidence="5" type="ORF">BJI69_17265</name>
</gene>
<evidence type="ECO:0000256" key="1">
    <source>
        <dbReference type="ARBA" id="ARBA00004141"/>
    </source>
</evidence>
<evidence type="ECO:0000313" key="6">
    <source>
        <dbReference type="Proteomes" id="UP000182987"/>
    </source>
</evidence>
<organism evidence="5 6">
    <name type="scientific">Luteibacter rhizovicinus DSM 16549</name>
    <dbReference type="NCBI Taxonomy" id="1440763"/>
    <lineage>
        <taxon>Bacteria</taxon>
        <taxon>Pseudomonadati</taxon>
        <taxon>Pseudomonadota</taxon>
        <taxon>Gammaproteobacteria</taxon>
        <taxon>Lysobacterales</taxon>
        <taxon>Rhodanobacteraceae</taxon>
        <taxon>Luteibacter</taxon>
    </lineage>
</organism>
<dbReference type="PANTHER" id="PTHR37958:SF1">
    <property type="entry name" value="SODIUM-POTASSIUM_PROTON ANTIPORTER CHAA"/>
    <property type="match status" value="1"/>
</dbReference>
<sequence length="369" mass="39862">MSTPVAFAREEWFLVVTVATCAVFLGMHDTLLAGLESRSWLIVVFIWLFVVILGSALAVLRHAERLARYLGEPIGTLVLTIAVTSIEIMSISAVMLHGANNPTLARDTLFSVTMIVLNGMVGLSLLWGGWKHREQAYNLQGANAYLGLIIPLGVLGLVLPRFTHVAEGAPLPLAHQMFLVVVMLTLYATFLGLQAKRLKGYFTTDASTARHGDPEKRARHGPVASAVLLIAYMIPVVFLVDQLAIPVDYVVETLNAPAAMGGLAMAILVALPEGMGAIRAASRNDLQRAVNIFLGSVLSTIGLTIPGILLIGQMTHHPVILGLEHTDLILFVLTLVLSLLTFSSARTHLLQGAVHLTVFVCFVYFLFSP</sequence>
<dbReference type="RefSeq" id="WP_046969301.1">
    <property type="nucleotide sequence ID" value="NZ_CP017480.1"/>
</dbReference>
<dbReference type="InterPro" id="IPR044880">
    <property type="entry name" value="NCX_ion-bd_dom_sf"/>
</dbReference>